<keyword evidence="4" id="KW-0234">DNA repair</keyword>
<dbReference type="GO" id="GO:0005737">
    <property type="term" value="C:cytoplasm"/>
    <property type="evidence" value="ECO:0007669"/>
    <property type="project" value="TreeGrafter"/>
</dbReference>
<reference evidence="7" key="1">
    <citation type="submission" date="2018-09" db="EMBL/GenBank/DDBJ databases">
        <authorList>
            <person name="Tuo L."/>
        </authorList>
    </citation>
    <scope>NUCLEOTIDE SEQUENCE [LARGE SCALE GENOMIC DNA]</scope>
    <source>
        <strain evidence="7">M2BS4Y-1</strain>
    </source>
</reference>
<organism evidence="6 7">
    <name type="scientific">Aureimonas flava</name>
    <dbReference type="NCBI Taxonomy" id="2320271"/>
    <lineage>
        <taxon>Bacteria</taxon>
        <taxon>Pseudomonadati</taxon>
        <taxon>Pseudomonadota</taxon>
        <taxon>Alphaproteobacteria</taxon>
        <taxon>Hyphomicrobiales</taxon>
        <taxon>Aurantimonadaceae</taxon>
        <taxon>Aureimonas</taxon>
    </lineage>
</organism>
<accession>A0A3A1WKU9</accession>
<comment type="catalytic activity">
    <reaction evidence="1">
        <text>Hydrolysis of alkylated DNA, releasing 3-methyladenine, 3-methylguanine, 7-methylguanine and 7-methyladenine.</text>
        <dbReference type="EC" id="3.2.2.21"/>
    </reaction>
</comment>
<dbReference type="EC" id="3.2.2.21" evidence="2"/>
<dbReference type="PANTHER" id="PTHR43003:SF13">
    <property type="entry name" value="DNA-3-METHYLADENINE GLYCOSYLASE 2"/>
    <property type="match status" value="1"/>
</dbReference>
<protein>
    <recommendedName>
        <fullName evidence="2">DNA-3-methyladenine glycosylase II</fullName>
        <ecNumber evidence="2">3.2.2.21</ecNumber>
    </recommendedName>
</protein>
<evidence type="ECO:0000313" key="7">
    <source>
        <dbReference type="Proteomes" id="UP000265750"/>
    </source>
</evidence>
<evidence type="ECO:0000256" key="4">
    <source>
        <dbReference type="ARBA" id="ARBA00023204"/>
    </source>
</evidence>
<dbReference type="InterPro" id="IPR011257">
    <property type="entry name" value="DNA_glycosylase"/>
</dbReference>
<dbReference type="InterPro" id="IPR051912">
    <property type="entry name" value="Alkylbase_DNA_Glycosylase/TA"/>
</dbReference>
<dbReference type="Proteomes" id="UP000265750">
    <property type="component" value="Unassembled WGS sequence"/>
</dbReference>
<evidence type="ECO:0000256" key="1">
    <source>
        <dbReference type="ARBA" id="ARBA00000086"/>
    </source>
</evidence>
<feature type="domain" description="HhH-GPD" evidence="5">
    <location>
        <begin position="49"/>
        <end position="201"/>
    </location>
</feature>
<evidence type="ECO:0000256" key="3">
    <source>
        <dbReference type="ARBA" id="ARBA00022763"/>
    </source>
</evidence>
<dbReference type="AlphaFoldDB" id="A0A3A1WKU9"/>
<dbReference type="Pfam" id="PF00730">
    <property type="entry name" value="HhH-GPD"/>
    <property type="match status" value="1"/>
</dbReference>
<dbReference type="SUPFAM" id="SSF48150">
    <property type="entry name" value="DNA-glycosylase"/>
    <property type="match status" value="1"/>
</dbReference>
<gene>
    <name evidence="6" type="ORF">D3218_11820</name>
</gene>
<dbReference type="EMBL" id="QYRN01000006">
    <property type="protein sequence ID" value="RIX99986.1"/>
    <property type="molecule type" value="Genomic_DNA"/>
</dbReference>
<dbReference type="GO" id="GO:0032131">
    <property type="term" value="F:alkylated DNA binding"/>
    <property type="evidence" value="ECO:0007669"/>
    <property type="project" value="TreeGrafter"/>
</dbReference>
<dbReference type="Gene3D" id="1.10.340.30">
    <property type="entry name" value="Hypothetical protein, domain 2"/>
    <property type="match status" value="1"/>
</dbReference>
<dbReference type="OrthoDB" id="9785929at2"/>
<dbReference type="SMART" id="SM00478">
    <property type="entry name" value="ENDO3c"/>
    <property type="match status" value="1"/>
</dbReference>
<keyword evidence="3" id="KW-0227">DNA damage</keyword>
<proteinExistence type="predicted"/>
<dbReference type="RefSeq" id="WP_119540299.1">
    <property type="nucleotide sequence ID" value="NZ_QYRN01000006.1"/>
</dbReference>
<dbReference type="GO" id="GO:0043916">
    <property type="term" value="F:DNA-7-methylguanine glycosylase activity"/>
    <property type="evidence" value="ECO:0007669"/>
    <property type="project" value="TreeGrafter"/>
</dbReference>
<dbReference type="CDD" id="cd00056">
    <property type="entry name" value="ENDO3c"/>
    <property type="match status" value="1"/>
</dbReference>
<sequence>MIRSQEDVDRGLARLVALDPRLAPVAAVAGPTPLRPGSADLPGLVATVVAQQVSRASAAAILGRLAALVDLSDAGALRAASDETLRQAGLSGAKARTVRALAAAIGRGELDLRRVAEAPPEEAIRALVAIPGIGRWTAECHLLFGVGHPDIFPAGDLALRIAVGRGVGLGPRPAERAVALAATAWSPLRSVAARLFWAYYAALLRRDAAPVAGPPVLPGPSAR</sequence>
<dbReference type="InterPro" id="IPR003265">
    <property type="entry name" value="HhH-GPD_domain"/>
</dbReference>
<keyword evidence="7" id="KW-1185">Reference proteome</keyword>
<dbReference type="Gene3D" id="1.10.1670.40">
    <property type="match status" value="1"/>
</dbReference>
<evidence type="ECO:0000256" key="2">
    <source>
        <dbReference type="ARBA" id="ARBA00012000"/>
    </source>
</evidence>
<comment type="caution">
    <text evidence="6">The sequence shown here is derived from an EMBL/GenBank/DDBJ whole genome shotgun (WGS) entry which is preliminary data.</text>
</comment>
<dbReference type="GO" id="GO:0006307">
    <property type="term" value="P:DNA alkylation repair"/>
    <property type="evidence" value="ECO:0007669"/>
    <property type="project" value="TreeGrafter"/>
</dbReference>
<dbReference type="PANTHER" id="PTHR43003">
    <property type="entry name" value="DNA-3-METHYLADENINE GLYCOSYLASE"/>
    <property type="match status" value="1"/>
</dbReference>
<evidence type="ECO:0000259" key="5">
    <source>
        <dbReference type="SMART" id="SM00478"/>
    </source>
</evidence>
<dbReference type="GO" id="GO:0008725">
    <property type="term" value="F:DNA-3-methyladenine glycosylase activity"/>
    <property type="evidence" value="ECO:0007669"/>
    <property type="project" value="TreeGrafter"/>
</dbReference>
<dbReference type="GO" id="GO:0032993">
    <property type="term" value="C:protein-DNA complex"/>
    <property type="evidence" value="ECO:0007669"/>
    <property type="project" value="TreeGrafter"/>
</dbReference>
<dbReference type="GO" id="GO:0006285">
    <property type="term" value="P:base-excision repair, AP site formation"/>
    <property type="evidence" value="ECO:0007669"/>
    <property type="project" value="TreeGrafter"/>
</dbReference>
<name>A0A3A1WKU9_9HYPH</name>
<evidence type="ECO:0000313" key="6">
    <source>
        <dbReference type="EMBL" id="RIX99986.1"/>
    </source>
</evidence>